<comment type="caution">
    <text evidence="2">The sequence shown here is derived from an EMBL/GenBank/DDBJ whole genome shotgun (WGS) entry which is preliminary data.</text>
</comment>
<dbReference type="RefSeq" id="WP_263843531.1">
    <property type="nucleotide sequence ID" value="NZ_JALIEB010000003.1"/>
</dbReference>
<evidence type="ECO:0000313" key="2">
    <source>
        <dbReference type="EMBL" id="MCV3271220.1"/>
    </source>
</evidence>
<sequence length="188" mass="19906">MSGAGTSEAAGVSVRPPAGRSPLIALVCVAVAACAPAPEPGYRDTAVPISATTRFSPAAFAGEWLVVEAFPTAFFPQCASQHWDAMTEAESPRLVVRCDGQPAFDVPMTVDPRGVLRLGSSDLDSDSRALWVMWMDEEARTAVIGTPSGEMGWILNRGPDLRADRRAAARQIMAFNGYDVAGLQEVAP</sequence>
<organism evidence="2 3">
    <name type="scientific">Roseobacter sinensis</name>
    <dbReference type="NCBI Taxonomy" id="2931391"/>
    <lineage>
        <taxon>Bacteria</taxon>
        <taxon>Pseudomonadati</taxon>
        <taxon>Pseudomonadota</taxon>
        <taxon>Alphaproteobacteria</taxon>
        <taxon>Rhodobacterales</taxon>
        <taxon>Roseobacteraceae</taxon>
        <taxon>Roseobacter</taxon>
    </lineage>
</organism>
<evidence type="ECO:0000259" key="1">
    <source>
        <dbReference type="Pfam" id="PF08212"/>
    </source>
</evidence>
<dbReference type="InterPro" id="IPR012674">
    <property type="entry name" value="Calycin"/>
</dbReference>
<evidence type="ECO:0000313" key="3">
    <source>
        <dbReference type="Proteomes" id="UP001208690"/>
    </source>
</evidence>
<dbReference type="EMBL" id="JALIEB010000003">
    <property type="protein sequence ID" value="MCV3271220.1"/>
    <property type="molecule type" value="Genomic_DNA"/>
</dbReference>
<accession>A0ABT3BCE8</accession>
<name>A0ABT3BCE8_9RHOB</name>
<dbReference type="SUPFAM" id="SSF50814">
    <property type="entry name" value="Lipocalins"/>
    <property type="match status" value="1"/>
</dbReference>
<feature type="domain" description="Lipocalin/cytosolic fatty-acid binding" evidence="1">
    <location>
        <begin position="128"/>
        <end position="187"/>
    </location>
</feature>
<proteinExistence type="predicted"/>
<dbReference type="InterPro" id="IPR000566">
    <property type="entry name" value="Lipocln_cytosolic_FA-bd_dom"/>
</dbReference>
<dbReference type="Gene3D" id="2.40.128.20">
    <property type="match status" value="1"/>
</dbReference>
<reference evidence="2 3" key="1">
    <citation type="submission" date="2022-04" db="EMBL/GenBank/DDBJ databases">
        <title>Roseobacter sp. WL0113 is a bacterium isolated from neritic sediment.</title>
        <authorList>
            <person name="Wang L."/>
            <person name="He W."/>
            <person name="Zhang D.-F."/>
        </authorList>
    </citation>
    <scope>NUCLEOTIDE SEQUENCE [LARGE SCALE GENOMIC DNA]</scope>
    <source>
        <strain evidence="2 3">WL0113</strain>
    </source>
</reference>
<gene>
    <name evidence="2" type="ORF">MUB52_07255</name>
</gene>
<protein>
    <submittedName>
        <fullName evidence="2">Lipocalin family protein</fullName>
    </submittedName>
</protein>
<keyword evidence="3" id="KW-1185">Reference proteome</keyword>
<dbReference type="Proteomes" id="UP001208690">
    <property type="component" value="Unassembled WGS sequence"/>
</dbReference>
<dbReference type="Pfam" id="PF08212">
    <property type="entry name" value="Lipocalin_2"/>
    <property type="match status" value="1"/>
</dbReference>